<dbReference type="SUPFAM" id="SSF48264">
    <property type="entry name" value="Cytochrome P450"/>
    <property type="match status" value="1"/>
</dbReference>
<dbReference type="PRINTS" id="PR00385">
    <property type="entry name" value="P450"/>
</dbReference>
<evidence type="ECO:0000313" key="10">
    <source>
        <dbReference type="Proteomes" id="UP001600888"/>
    </source>
</evidence>
<sequence length="225" mass="25329">MEAMIRKSESAGSTISFEELTSNAFILIVAGSETTATLLSAATYFLATDPASLAKLNDEVRSTFQSEDQIDMLSVQNLKYLPAVLDESMRLYSPVLSSSPRMIGEGGDEIIGEFIPEGTSVDIRQWAVYHNPDHFARAEEFHSERWLDDPRFAGDARRALQPFSIGPRNCIGKNLASAEMRLILARLIWNFDIRAEENLQEWYDSSGVYILWQKGPVNVYLMPRI</sequence>
<dbReference type="InterPro" id="IPR001128">
    <property type="entry name" value="Cyt_P450"/>
</dbReference>
<evidence type="ECO:0000256" key="5">
    <source>
        <dbReference type="ARBA" id="ARBA00023002"/>
    </source>
</evidence>
<proteinExistence type="inferred from homology"/>
<dbReference type="EMBL" id="JBAWTH010000022">
    <property type="protein sequence ID" value="KAL2286890.1"/>
    <property type="molecule type" value="Genomic_DNA"/>
</dbReference>
<dbReference type="InterPro" id="IPR050121">
    <property type="entry name" value="Cytochrome_P450_monoxygenase"/>
</dbReference>
<organism evidence="9 10">
    <name type="scientific">Diaporthe vaccinii</name>
    <dbReference type="NCBI Taxonomy" id="105482"/>
    <lineage>
        <taxon>Eukaryota</taxon>
        <taxon>Fungi</taxon>
        <taxon>Dikarya</taxon>
        <taxon>Ascomycota</taxon>
        <taxon>Pezizomycotina</taxon>
        <taxon>Sordariomycetes</taxon>
        <taxon>Sordariomycetidae</taxon>
        <taxon>Diaporthales</taxon>
        <taxon>Diaporthaceae</taxon>
        <taxon>Diaporthe</taxon>
        <taxon>Diaporthe eres species complex</taxon>
    </lineage>
</organism>
<keyword evidence="6 8" id="KW-0408">Iron</keyword>
<evidence type="ECO:0000256" key="2">
    <source>
        <dbReference type="ARBA" id="ARBA00010617"/>
    </source>
</evidence>
<comment type="caution">
    <text evidence="9">The sequence shown here is derived from an EMBL/GenBank/DDBJ whole genome shotgun (WGS) entry which is preliminary data.</text>
</comment>
<evidence type="ECO:0000256" key="4">
    <source>
        <dbReference type="ARBA" id="ARBA00022723"/>
    </source>
</evidence>
<protein>
    <recommendedName>
        <fullName evidence="11">Cytochrome P450</fullName>
    </recommendedName>
</protein>
<dbReference type="InterPro" id="IPR017972">
    <property type="entry name" value="Cyt_P450_CS"/>
</dbReference>
<keyword evidence="3 8" id="KW-0349">Heme</keyword>
<evidence type="ECO:0000256" key="3">
    <source>
        <dbReference type="ARBA" id="ARBA00022617"/>
    </source>
</evidence>
<name>A0ABR4EWS3_9PEZI</name>
<dbReference type="Proteomes" id="UP001600888">
    <property type="component" value="Unassembled WGS sequence"/>
</dbReference>
<dbReference type="PANTHER" id="PTHR24305:SF230">
    <property type="entry name" value="P450, PUTATIVE (EUROFUNG)-RELATED"/>
    <property type="match status" value="1"/>
</dbReference>
<evidence type="ECO:0000256" key="8">
    <source>
        <dbReference type="RuleBase" id="RU000461"/>
    </source>
</evidence>
<dbReference type="InterPro" id="IPR036396">
    <property type="entry name" value="Cyt_P450_sf"/>
</dbReference>
<dbReference type="PRINTS" id="PR00463">
    <property type="entry name" value="EP450I"/>
</dbReference>
<evidence type="ECO:0000256" key="7">
    <source>
        <dbReference type="ARBA" id="ARBA00023033"/>
    </source>
</evidence>
<dbReference type="PROSITE" id="PS00086">
    <property type="entry name" value="CYTOCHROME_P450"/>
    <property type="match status" value="1"/>
</dbReference>
<dbReference type="Pfam" id="PF00067">
    <property type="entry name" value="p450"/>
    <property type="match status" value="1"/>
</dbReference>
<keyword evidence="4 8" id="KW-0479">Metal-binding</keyword>
<keyword evidence="5 8" id="KW-0560">Oxidoreductase</keyword>
<evidence type="ECO:0000256" key="1">
    <source>
        <dbReference type="ARBA" id="ARBA00001971"/>
    </source>
</evidence>
<evidence type="ECO:0008006" key="11">
    <source>
        <dbReference type="Google" id="ProtNLM"/>
    </source>
</evidence>
<keyword evidence="7 8" id="KW-0503">Monooxygenase</keyword>
<keyword evidence="10" id="KW-1185">Reference proteome</keyword>
<comment type="similarity">
    <text evidence="2 8">Belongs to the cytochrome P450 family.</text>
</comment>
<dbReference type="InterPro" id="IPR002401">
    <property type="entry name" value="Cyt_P450_E_grp-I"/>
</dbReference>
<gene>
    <name evidence="9" type="ORF">FJTKL_06412</name>
</gene>
<accession>A0ABR4EWS3</accession>
<evidence type="ECO:0000256" key="6">
    <source>
        <dbReference type="ARBA" id="ARBA00023004"/>
    </source>
</evidence>
<dbReference type="PANTHER" id="PTHR24305">
    <property type="entry name" value="CYTOCHROME P450"/>
    <property type="match status" value="1"/>
</dbReference>
<comment type="cofactor">
    <cofactor evidence="1">
        <name>heme</name>
        <dbReference type="ChEBI" id="CHEBI:30413"/>
    </cofactor>
</comment>
<evidence type="ECO:0000313" key="9">
    <source>
        <dbReference type="EMBL" id="KAL2286890.1"/>
    </source>
</evidence>
<dbReference type="Gene3D" id="1.10.630.10">
    <property type="entry name" value="Cytochrome P450"/>
    <property type="match status" value="1"/>
</dbReference>
<reference evidence="9 10" key="1">
    <citation type="submission" date="2024-03" db="EMBL/GenBank/DDBJ databases">
        <title>A high-quality draft genome sequence of Diaporthe vaccinii, a causative agent of upright dieback and viscid rot disease in cranberry plants.</title>
        <authorList>
            <person name="Sarrasin M."/>
            <person name="Lang B.F."/>
            <person name="Burger G."/>
        </authorList>
    </citation>
    <scope>NUCLEOTIDE SEQUENCE [LARGE SCALE GENOMIC DNA]</scope>
    <source>
        <strain evidence="9 10">IS7</strain>
    </source>
</reference>